<reference evidence="2 3" key="1">
    <citation type="submission" date="2021-03" db="EMBL/GenBank/DDBJ databases">
        <title>Fibrella sp. HMF5405 genome sequencing and assembly.</title>
        <authorList>
            <person name="Kang H."/>
            <person name="Kim H."/>
            <person name="Bae S."/>
            <person name="Joh K."/>
        </authorList>
    </citation>
    <scope>NUCLEOTIDE SEQUENCE [LARGE SCALE GENOMIC DNA]</scope>
    <source>
        <strain evidence="2 3">HMF5405</strain>
    </source>
</reference>
<evidence type="ECO:0000313" key="3">
    <source>
        <dbReference type="Proteomes" id="UP000664628"/>
    </source>
</evidence>
<keyword evidence="1" id="KW-1133">Transmembrane helix</keyword>
<evidence type="ECO:0008006" key="4">
    <source>
        <dbReference type="Google" id="ProtNLM"/>
    </source>
</evidence>
<feature type="transmembrane region" description="Helical" evidence="1">
    <location>
        <begin position="128"/>
        <end position="149"/>
    </location>
</feature>
<feature type="transmembrane region" description="Helical" evidence="1">
    <location>
        <begin position="94"/>
        <end position="113"/>
    </location>
</feature>
<proteinExistence type="predicted"/>
<comment type="caution">
    <text evidence="2">The sequence shown here is derived from an EMBL/GenBank/DDBJ whole genome shotgun (WGS) entry which is preliminary data.</text>
</comment>
<organism evidence="2 3">
    <name type="scientific">Fibrella forsythiae</name>
    <dbReference type="NCBI Taxonomy" id="2817061"/>
    <lineage>
        <taxon>Bacteria</taxon>
        <taxon>Pseudomonadati</taxon>
        <taxon>Bacteroidota</taxon>
        <taxon>Cytophagia</taxon>
        <taxon>Cytophagales</taxon>
        <taxon>Spirosomataceae</taxon>
        <taxon>Fibrella</taxon>
    </lineage>
</organism>
<feature type="transmembrane region" description="Helical" evidence="1">
    <location>
        <begin position="70"/>
        <end position="87"/>
    </location>
</feature>
<keyword evidence="1" id="KW-0472">Membrane</keyword>
<evidence type="ECO:0000313" key="2">
    <source>
        <dbReference type="EMBL" id="MBO0949001.1"/>
    </source>
</evidence>
<sequence length="165" mass="18290">MKALNTFFARFNQFDLTFNRWLVDHSSTLLRLFTGVVFLEFGLIKFVFGSTPVEDLTANLLTGGLVSGDSATNIVALLECITGLCFLNSRSLRFGVWLLAVQLVGALVPFIFFSNELLLSLFYTKTLIVQYVLTEVILVAAGIFIALNWRAAKLALPSKGTWVKS</sequence>
<dbReference type="Proteomes" id="UP000664628">
    <property type="component" value="Unassembled WGS sequence"/>
</dbReference>
<dbReference type="EMBL" id="JAFMYW010000002">
    <property type="protein sequence ID" value="MBO0949001.1"/>
    <property type="molecule type" value="Genomic_DNA"/>
</dbReference>
<gene>
    <name evidence="2" type="ORF">J2I46_10435</name>
</gene>
<keyword evidence="1" id="KW-0812">Transmembrane</keyword>
<feature type="transmembrane region" description="Helical" evidence="1">
    <location>
        <begin position="29"/>
        <end position="50"/>
    </location>
</feature>
<evidence type="ECO:0000256" key="1">
    <source>
        <dbReference type="SAM" id="Phobius"/>
    </source>
</evidence>
<keyword evidence="3" id="KW-1185">Reference proteome</keyword>
<name>A0ABS3JG59_9BACT</name>
<accession>A0ABS3JG59</accession>
<dbReference type="RefSeq" id="WP_207328938.1">
    <property type="nucleotide sequence ID" value="NZ_JAFMYW010000002.1"/>
</dbReference>
<protein>
    <recommendedName>
        <fullName evidence="4">DoxX family protein</fullName>
    </recommendedName>
</protein>